<evidence type="ECO:0000259" key="9">
    <source>
        <dbReference type="PROSITE" id="PS50011"/>
    </source>
</evidence>
<evidence type="ECO:0000256" key="3">
    <source>
        <dbReference type="ARBA" id="ARBA00022692"/>
    </source>
</evidence>
<feature type="transmembrane region" description="Helical" evidence="8">
    <location>
        <begin position="219"/>
        <end position="241"/>
    </location>
</feature>
<dbReference type="Gene3D" id="3.80.10.10">
    <property type="entry name" value="Ribonuclease Inhibitor"/>
    <property type="match status" value="2"/>
</dbReference>
<feature type="region of interest" description="Disordered" evidence="7">
    <location>
        <begin position="249"/>
        <end position="273"/>
    </location>
</feature>
<dbReference type="GO" id="GO:0004672">
    <property type="term" value="F:protein kinase activity"/>
    <property type="evidence" value="ECO:0007669"/>
    <property type="project" value="InterPro"/>
</dbReference>
<dbReference type="InterPro" id="IPR050994">
    <property type="entry name" value="At_inactive_RLKs"/>
</dbReference>
<feature type="domain" description="Protein kinase" evidence="9">
    <location>
        <begin position="95"/>
        <end position="466"/>
    </location>
</feature>
<evidence type="ECO:0000256" key="8">
    <source>
        <dbReference type="SAM" id="Phobius"/>
    </source>
</evidence>
<dbReference type="Proteomes" id="UP001188597">
    <property type="component" value="Unassembled WGS sequence"/>
</dbReference>
<dbReference type="Pfam" id="PF08263">
    <property type="entry name" value="LRRNT_2"/>
    <property type="match status" value="1"/>
</dbReference>
<dbReference type="PANTHER" id="PTHR48010:SF22">
    <property type="entry name" value="OS09G0376600 PROTEIN"/>
    <property type="match status" value="1"/>
</dbReference>
<dbReference type="InterPro" id="IPR013210">
    <property type="entry name" value="LRR_N_plant-typ"/>
</dbReference>
<dbReference type="SUPFAM" id="SSF52058">
    <property type="entry name" value="L domain-like"/>
    <property type="match status" value="1"/>
</dbReference>
<reference evidence="10" key="1">
    <citation type="submission" date="2022-12" db="EMBL/GenBank/DDBJ databases">
        <title>Draft genome assemblies for two species of Escallonia (Escalloniales).</title>
        <authorList>
            <person name="Chanderbali A."/>
            <person name="Dervinis C."/>
            <person name="Anghel I."/>
            <person name="Soltis D."/>
            <person name="Soltis P."/>
            <person name="Zapata F."/>
        </authorList>
    </citation>
    <scope>NUCLEOTIDE SEQUENCE</scope>
    <source>
        <strain evidence="10">UCBG64.0493</strain>
        <tissue evidence="10">Leaf</tissue>
    </source>
</reference>
<keyword evidence="5 8" id="KW-1133">Transmembrane helix</keyword>
<keyword evidence="3 8" id="KW-0812">Transmembrane</keyword>
<dbReference type="Pfam" id="PF00069">
    <property type="entry name" value="Pkinase"/>
    <property type="match status" value="1"/>
</dbReference>
<dbReference type="InterPro" id="IPR011009">
    <property type="entry name" value="Kinase-like_dom_sf"/>
</dbReference>
<name>A0AA88WMH6_9ASTE</name>
<feature type="compositionally biased region" description="Basic and acidic residues" evidence="7">
    <location>
        <begin position="249"/>
        <end position="259"/>
    </location>
</feature>
<evidence type="ECO:0000256" key="4">
    <source>
        <dbReference type="ARBA" id="ARBA00022737"/>
    </source>
</evidence>
<keyword evidence="2" id="KW-0433">Leucine-rich repeat</keyword>
<evidence type="ECO:0000256" key="7">
    <source>
        <dbReference type="SAM" id="MobiDB-lite"/>
    </source>
</evidence>
<keyword evidence="11" id="KW-1185">Reference proteome</keyword>
<dbReference type="PROSITE" id="PS50011">
    <property type="entry name" value="PROTEIN_KINASE_DOM"/>
    <property type="match status" value="1"/>
</dbReference>
<dbReference type="InterPro" id="IPR032675">
    <property type="entry name" value="LRR_dom_sf"/>
</dbReference>
<dbReference type="PANTHER" id="PTHR48010">
    <property type="entry name" value="OS05G0588300 PROTEIN"/>
    <property type="match status" value="1"/>
</dbReference>
<dbReference type="Pfam" id="PF00560">
    <property type="entry name" value="LRR_1"/>
    <property type="match status" value="2"/>
</dbReference>
<feature type="compositionally biased region" description="Low complexity" evidence="7">
    <location>
        <begin position="260"/>
        <end position="270"/>
    </location>
</feature>
<organism evidence="10 11">
    <name type="scientific">Escallonia herrerae</name>
    <dbReference type="NCBI Taxonomy" id="1293975"/>
    <lineage>
        <taxon>Eukaryota</taxon>
        <taxon>Viridiplantae</taxon>
        <taxon>Streptophyta</taxon>
        <taxon>Embryophyta</taxon>
        <taxon>Tracheophyta</taxon>
        <taxon>Spermatophyta</taxon>
        <taxon>Magnoliopsida</taxon>
        <taxon>eudicotyledons</taxon>
        <taxon>Gunneridae</taxon>
        <taxon>Pentapetalae</taxon>
        <taxon>asterids</taxon>
        <taxon>campanulids</taxon>
        <taxon>Escalloniales</taxon>
        <taxon>Escalloniaceae</taxon>
        <taxon>Escallonia</taxon>
    </lineage>
</organism>
<keyword evidence="4" id="KW-0677">Repeat</keyword>
<dbReference type="InterPro" id="IPR000719">
    <property type="entry name" value="Prot_kinase_dom"/>
</dbReference>
<gene>
    <name evidence="10" type="ORF">RJ639_037641</name>
</gene>
<dbReference type="SUPFAM" id="SSF56112">
    <property type="entry name" value="Protein kinase-like (PK-like)"/>
    <property type="match status" value="1"/>
</dbReference>
<dbReference type="GO" id="GO:0005524">
    <property type="term" value="F:ATP binding"/>
    <property type="evidence" value="ECO:0007669"/>
    <property type="project" value="InterPro"/>
</dbReference>
<evidence type="ECO:0000256" key="5">
    <source>
        <dbReference type="ARBA" id="ARBA00022989"/>
    </source>
</evidence>
<accession>A0AA88WMH6</accession>
<comment type="caution">
    <text evidence="10">The sequence shown here is derived from an EMBL/GenBank/DDBJ whole genome shotgun (WGS) entry which is preliminary data.</text>
</comment>
<dbReference type="AlphaFoldDB" id="A0AA88WMH6"/>
<evidence type="ECO:0000256" key="1">
    <source>
        <dbReference type="ARBA" id="ARBA00004370"/>
    </source>
</evidence>
<protein>
    <recommendedName>
        <fullName evidence="9">Protein kinase domain-containing protein</fullName>
    </recommendedName>
</protein>
<comment type="subcellular location">
    <subcellularLocation>
        <location evidence="1">Membrane</location>
    </subcellularLocation>
</comment>
<keyword evidence="6 8" id="KW-0472">Membrane</keyword>
<dbReference type="Gene3D" id="1.10.510.10">
    <property type="entry name" value="Transferase(Phosphotransferase) domain 1"/>
    <property type="match status" value="1"/>
</dbReference>
<proteinExistence type="predicted"/>
<evidence type="ECO:0000256" key="2">
    <source>
        <dbReference type="ARBA" id="ARBA00022614"/>
    </source>
</evidence>
<sequence length="478" mass="52115">MALVQLMDKLSPGNAQRASSWGWDANSDPCNGNWKGVTCDTSAQHVKKIVLDQLNLTGTLDAASLCKAKSLLVFSSNENGVAGDLSKDISNCKQLTHLYLRGNGFTGNLPGSLSKMSNLKRVDVSNNDLSGELPEKMSRISGLLTFFAQNNQIRGVIPEFDFSKLVEFNVSNNDLSGPIPNVNGRFNQSSFLGNPSLCGTPLPNSCPPAPPSKKNKNKFLIYSGYIILGLILLLLLAIFMIKRKKGKEEKAIRESKGEKSSNSGGSSELKIGGNRSEYSITSAESGSKNGQRFNWGSRLSVAGKVAEAMAFMHDILRDNGIAHGNLKSSNILLNKDMDPCVSEYGLMVIENQDKSFVAQTDSVKNIDPTGGRAYSTFKVDIYGFGVILLELLTGKLVQNSGFDLARWVHSVVREEWTVEVFDRTLISEGASEERMVNLLQVALKCISPSPDARPSMSQIVQMINSIKEDEERSISSDE</sequence>
<dbReference type="GO" id="GO:0016020">
    <property type="term" value="C:membrane"/>
    <property type="evidence" value="ECO:0007669"/>
    <property type="project" value="UniProtKB-SubCell"/>
</dbReference>
<evidence type="ECO:0000256" key="6">
    <source>
        <dbReference type="ARBA" id="ARBA00023136"/>
    </source>
</evidence>
<dbReference type="EMBL" id="JAVXUP010000352">
    <property type="protein sequence ID" value="KAK3030093.1"/>
    <property type="molecule type" value="Genomic_DNA"/>
</dbReference>
<evidence type="ECO:0000313" key="10">
    <source>
        <dbReference type="EMBL" id="KAK3030093.1"/>
    </source>
</evidence>
<evidence type="ECO:0000313" key="11">
    <source>
        <dbReference type="Proteomes" id="UP001188597"/>
    </source>
</evidence>
<dbReference type="InterPro" id="IPR001611">
    <property type="entry name" value="Leu-rich_rpt"/>
</dbReference>